<keyword evidence="3" id="KW-0032">Aminotransferase</keyword>
<evidence type="ECO:0000256" key="5">
    <source>
        <dbReference type="ARBA" id="ARBA00022898"/>
    </source>
</evidence>
<accession>A0A382F026</accession>
<feature type="non-terminal residue" evidence="7">
    <location>
        <position position="1"/>
    </location>
</feature>
<evidence type="ECO:0000256" key="3">
    <source>
        <dbReference type="ARBA" id="ARBA00022576"/>
    </source>
</evidence>
<dbReference type="InterPro" id="IPR050596">
    <property type="entry name" value="AspAT/PAT-like"/>
</dbReference>
<comment type="cofactor">
    <cofactor evidence="1">
        <name>pyridoxal 5'-phosphate</name>
        <dbReference type="ChEBI" id="CHEBI:597326"/>
    </cofactor>
</comment>
<proteinExistence type="inferred from homology"/>
<evidence type="ECO:0000256" key="4">
    <source>
        <dbReference type="ARBA" id="ARBA00022679"/>
    </source>
</evidence>
<sequence length="242" mass="27073">MYEKAMDLIAQGKSVIHLEVGRPNFDTPLHIKEATKKALDDGIVHYGDFYGELKLREALSEKLSEYNKIDADPDEIVITNGMTHAAYATFMAALDDGDEVILLEPYYPQHINKIELAGGKVVTAPLDRENGFRVDQTAIESRITNKTRMICLVNPANPTGRVFSLSELTIIADLAIKHDLLVISDEVYEQIIYDGHQHISIASLPGMSDRTFSLFAYTKAFAMDGWRLGYAVCKKEFMPALM</sequence>
<protein>
    <recommendedName>
        <fullName evidence="6">Aminotransferase class I/classII large domain-containing protein</fullName>
    </recommendedName>
</protein>
<name>A0A382F026_9ZZZZ</name>
<dbReference type="AlphaFoldDB" id="A0A382F026"/>
<dbReference type="Gene3D" id="3.90.1150.10">
    <property type="entry name" value="Aspartate Aminotransferase, domain 1"/>
    <property type="match status" value="1"/>
</dbReference>
<dbReference type="InterPro" id="IPR004839">
    <property type="entry name" value="Aminotransferase_I/II_large"/>
</dbReference>
<dbReference type="Pfam" id="PF00155">
    <property type="entry name" value="Aminotran_1_2"/>
    <property type="match status" value="1"/>
</dbReference>
<evidence type="ECO:0000313" key="7">
    <source>
        <dbReference type="EMBL" id="SVB56045.1"/>
    </source>
</evidence>
<dbReference type="CDD" id="cd00609">
    <property type="entry name" value="AAT_like"/>
    <property type="match status" value="1"/>
</dbReference>
<dbReference type="GO" id="GO:0008483">
    <property type="term" value="F:transaminase activity"/>
    <property type="evidence" value="ECO:0007669"/>
    <property type="project" value="UniProtKB-KW"/>
</dbReference>
<dbReference type="Gene3D" id="3.40.640.10">
    <property type="entry name" value="Type I PLP-dependent aspartate aminotransferase-like (Major domain)"/>
    <property type="match status" value="1"/>
</dbReference>
<reference evidence="7" key="1">
    <citation type="submission" date="2018-05" db="EMBL/GenBank/DDBJ databases">
        <authorList>
            <person name="Lanie J.A."/>
            <person name="Ng W.-L."/>
            <person name="Kazmierczak K.M."/>
            <person name="Andrzejewski T.M."/>
            <person name="Davidsen T.M."/>
            <person name="Wayne K.J."/>
            <person name="Tettelin H."/>
            <person name="Glass J.I."/>
            <person name="Rusch D."/>
            <person name="Podicherti R."/>
            <person name="Tsui H.-C.T."/>
            <person name="Winkler M.E."/>
        </authorList>
    </citation>
    <scope>NUCLEOTIDE SEQUENCE</scope>
</reference>
<dbReference type="InterPro" id="IPR015422">
    <property type="entry name" value="PyrdxlP-dep_Trfase_small"/>
</dbReference>
<comment type="similarity">
    <text evidence="2">Belongs to the class-I pyridoxal-phosphate-dependent aminotransferase family.</text>
</comment>
<dbReference type="PANTHER" id="PTHR46383">
    <property type="entry name" value="ASPARTATE AMINOTRANSFERASE"/>
    <property type="match status" value="1"/>
</dbReference>
<dbReference type="SUPFAM" id="SSF53383">
    <property type="entry name" value="PLP-dependent transferases"/>
    <property type="match status" value="1"/>
</dbReference>
<evidence type="ECO:0000256" key="2">
    <source>
        <dbReference type="ARBA" id="ARBA00007441"/>
    </source>
</evidence>
<evidence type="ECO:0000256" key="1">
    <source>
        <dbReference type="ARBA" id="ARBA00001933"/>
    </source>
</evidence>
<dbReference type="InterPro" id="IPR015421">
    <property type="entry name" value="PyrdxlP-dep_Trfase_major"/>
</dbReference>
<evidence type="ECO:0000259" key="6">
    <source>
        <dbReference type="Pfam" id="PF00155"/>
    </source>
</evidence>
<organism evidence="7">
    <name type="scientific">marine metagenome</name>
    <dbReference type="NCBI Taxonomy" id="408172"/>
    <lineage>
        <taxon>unclassified sequences</taxon>
        <taxon>metagenomes</taxon>
        <taxon>ecological metagenomes</taxon>
    </lineage>
</organism>
<feature type="domain" description="Aminotransferase class I/classII large" evidence="6">
    <location>
        <begin position="14"/>
        <end position="238"/>
    </location>
</feature>
<dbReference type="PANTHER" id="PTHR46383:SF1">
    <property type="entry name" value="ASPARTATE AMINOTRANSFERASE"/>
    <property type="match status" value="1"/>
</dbReference>
<keyword evidence="5" id="KW-0663">Pyridoxal phosphate</keyword>
<dbReference type="GO" id="GO:0030170">
    <property type="term" value="F:pyridoxal phosphate binding"/>
    <property type="evidence" value="ECO:0007669"/>
    <property type="project" value="InterPro"/>
</dbReference>
<feature type="non-terminal residue" evidence="7">
    <location>
        <position position="242"/>
    </location>
</feature>
<dbReference type="EMBL" id="UINC01047148">
    <property type="protein sequence ID" value="SVB56045.1"/>
    <property type="molecule type" value="Genomic_DNA"/>
</dbReference>
<keyword evidence="4" id="KW-0808">Transferase</keyword>
<dbReference type="GO" id="GO:0006520">
    <property type="term" value="P:amino acid metabolic process"/>
    <property type="evidence" value="ECO:0007669"/>
    <property type="project" value="InterPro"/>
</dbReference>
<dbReference type="InterPro" id="IPR015424">
    <property type="entry name" value="PyrdxlP-dep_Trfase"/>
</dbReference>
<gene>
    <name evidence="7" type="ORF">METZ01_LOCUS208899</name>
</gene>